<protein>
    <submittedName>
        <fullName evidence="1">Uncharacterized protein</fullName>
    </submittedName>
</protein>
<sequence length="451" mass="49218">MAITPDEQKQVSFLKTCVNGINALSGIGILSIPYALSSGGWLSLILLFLIATAAYFTSLLIRRCLDTNPHIRSYSDIAAHAFGSKGRVVASVFTSLELYLVATGLLIMEEDNLHKLSPHFVLKLGSLTLDGRHSFVILAGLIIWPSMWLSDLGVMSYVSATGILSSVIIVVCVFCAGVSGGAGFHGKGRLINMQGMPTALSLYTFCYGAHAMFPAIYNSMRKKDQFSMVLLISFILCTINYFCMALVGYLIYGQNVQSQVTLNLPVQEASAKIAIYTILAGPVAKYALTITPIATAIESCLPPKYQDSKPISIIIRTSLLISTVLLALLFPSFQSVTALSGAVLVVSVSFLLPCICYLKIFQVYRNWGVELAGILIIILMAILVGTLGTYSSIAQAIKHTDISDISKRISRVDDNHSNSILICNCFNRFNINLPTFFWYKIKMAHFKLAET</sequence>
<keyword evidence="2" id="KW-1185">Reference proteome</keyword>
<comment type="caution">
    <text evidence="1">The sequence shown here is derived from an EMBL/GenBank/DDBJ whole genome shotgun (WGS) entry which is preliminary data.</text>
</comment>
<name>A0ACB7GN21_MANES</name>
<dbReference type="EMBL" id="CM004399">
    <property type="protein sequence ID" value="KAG8641355.1"/>
    <property type="molecule type" value="Genomic_DNA"/>
</dbReference>
<evidence type="ECO:0000313" key="2">
    <source>
        <dbReference type="Proteomes" id="UP000091857"/>
    </source>
</evidence>
<accession>A0ACB7GN21</accession>
<gene>
    <name evidence="1" type="ORF">MANES_13G143200v8</name>
</gene>
<evidence type="ECO:0000313" key="1">
    <source>
        <dbReference type="EMBL" id="KAG8641355.1"/>
    </source>
</evidence>
<organism evidence="1 2">
    <name type="scientific">Manihot esculenta</name>
    <name type="common">Cassava</name>
    <name type="synonym">Jatropha manihot</name>
    <dbReference type="NCBI Taxonomy" id="3983"/>
    <lineage>
        <taxon>Eukaryota</taxon>
        <taxon>Viridiplantae</taxon>
        <taxon>Streptophyta</taxon>
        <taxon>Embryophyta</taxon>
        <taxon>Tracheophyta</taxon>
        <taxon>Spermatophyta</taxon>
        <taxon>Magnoliopsida</taxon>
        <taxon>eudicotyledons</taxon>
        <taxon>Gunneridae</taxon>
        <taxon>Pentapetalae</taxon>
        <taxon>rosids</taxon>
        <taxon>fabids</taxon>
        <taxon>Malpighiales</taxon>
        <taxon>Euphorbiaceae</taxon>
        <taxon>Crotonoideae</taxon>
        <taxon>Manihoteae</taxon>
        <taxon>Manihot</taxon>
    </lineage>
</organism>
<proteinExistence type="predicted"/>
<dbReference type="Proteomes" id="UP000091857">
    <property type="component" value="Chromosome 13"/>
</dbReference>
<reference evidence="2" key="1">
    <citation type="journal article" date="2016" name="Nat. Biotechnol.">
        <title>Sequencing wild and cultivated cassava and related species reveals extensive interspecific hybridization and genetic diversity.</title>
        <authorList>
            <person name="Bredeson J.V."/>
            <person name="Lyons J.B."/>
            <person name="Prochnik S.E."/>
            <person name="Wu G.A."/>
            <person name="Ha C.M."/>
            <person name="Edsinger-Gonzales E."/>
            <person name="Grimwood J."/>
            <person name="Schmutz J."/>
            <person name="Rabbi I.Y."/>
            <person name="Egesi C."/>
            <person name="Nauluvula P."/>
            <person name="Lebot V."/>
            <person name="Ndunguru J."/>
            <person name="Mkamilo G."/>
            <person name="Bart R.S."/>
            <person name="Setter T.L."/>
            <person name="Gleadow R.M."/>
            <person name="Kulakow P."/>
            <person name="Ferguson M.E."/>
            <person name="Rounsley S."/>
            <person name="Rokhsar D.S."/>
        </authorList>
    </citation>
    <scope>NUCLEOTIDE SEQUENCE [LARGE SCALE GENOMIC DNA]</scope>
    <source>
        <strain evidence="2">cv. AM560-2</strain>
    </source>
</reference>